<name>A0A0L0ETX8_9GAMM</name>
<gene>
    <name evidence="2" type="ORF">AC626_08240</name>
</gene>
<proteinExistence type="predicted"/>
<keyword evidence="1" id="KW-0732">Signal</keyword>
<dbReference type="PATRIC" id="fig|43658.6.peg.5778"/>
<dbReference type="Proteomes" id="UP000036850">
    <property type="component" value="Unassembled WGS sequence"/>
</dbReference>
<reference evidence="3" key="1">
    <citation type="submission" date="2015-07" db="EMBL/GenBank/DDBJ databases">
        <title>Draft genome sequence of a Pseudoalteromonas rubra strain, OCN096, isolated from Kaneohe Bay, Oahu, Hawaii.</title>
        <authorList>
            <person name="Beurmann S."/>
            <person name="Ushijima B."/>
            <person name="Belcaid M."/>
            <person name="Callahan S.M."/>
            <person name="Aeby G.S."/>
        </authorList>
    </citation>
    <scope>NUCLEOTIDE SEQUENCE [LARGE SCALE GENOMIC DNA]</scope>
    <source>
        <strain evidence="3">OCN096</strain>
    </source>
</reference>
<feature type="chain" id="PRO_5005537711" evidence="1">
    <location>
        <begin position="22"/>
        <end position="112"/>
    </location>
</feature>
<dbReference type="OrthoDB" id="6304024at2"/>
<sequence length="112" mass="11930">MKILPLLLLFTLLPFHSQAGASFTGTIKQVVCHTKSISPLCQVQVNGNVSNQTCGTQSWKFSFDATSSEGQNILSILLAAQISKQQITLGGTGSCSLATASEDLRHAYITTN</sequence>
<comment type="caution">
    <text evidence="2">The sequence shown here is derived from an EMBL/GenBank/DDBJ whole genome shotgun (WGS) entry which is preliminary data.</text>
</comment>
<dbReference type="AlphaFoldDB" id="A0A0L0ETX8"/>
<feature type="signal peptide" evidence="1">
    <location>
        <begin position="1"/>
        <end position="21"/>
    </location>
</feature>
<protein>
    <submittedName>
        <fullName evidence="2">Uncharacterized protein</fullName>
    </submittedName>
</protein>
<accession>A0A0L0ETX8</accession>
<organism evidence="2 3">
    <name type="scientific">Pseudoalteromonas rubra</name>
    <dbReference type="NCBI Taxonomy" id="43658"/>
    <lineage>
        <taxon>Bacteria</taxon>
        <taxon>Pseudomonadati</taxon>
        <taxon>Pseudomonadota</taxon>
        <taxon>Gammaproteobacteria</taxon>
        <taxon>Alteromonadales</taxon>
        <taxon>Pseudoalteromonadaceae</taxon>
        <taxon>Pseudoalteromonas</taxon>
    </lineage>
</organism>
<dbReference type="EMBL" id="LFZX01000046">
    <property type="protein sequence ID" value="KNC67861.1"/>
    <property type="molecule type" value="Genomic_DNA"/>
</dbReference>
<evidence type="ECO:0000256" key="1">
    <source>
        <dbReference type="SAM" id="SignalP"/>
    </source>
</evidence>
<evidence type="ECO:0000313" key="2">
    <source>
        <dbReference type="EMBL" id="KNC67861.1"/>
    </source>
</evidence>
<evidence type="ECO:0000313" key="3">
    <source>
        <dbReference type="Proteomes" id="UP000036850"/>
    </source>
</evidence>